<proteinExistence type="predicted"/>
<accession>A0AAV9XUE4</accession>
<feature type="compositionally biased region" description="Low complexity" evidence="3">
    <location>
        <begin position="642"/>
        <end position="691"/>
    </location>
</feature>
<protein>
    <recommendedName>
        <fullName evidence="4">Bromo domain-containing protein</fullName>
    </recommendedName>
</protein>
<feature type="domain" description="Bromo" evidence="4">
    <location>
        <begin position="235"/>
        <end position="305"/>
    </location>
</feature>
<dbReference type="SMART" id="SM00297">
    <property type="entry name" value="BROMO"/>
    <property type="match status" value="1"/>
</dbReference>
<dbReference type="Proteomes" id="UP001311799">
    <property type="component" value="Unassembled WGS sequence"/>
</dbReference>
<name>A0AAV9XUE4_9CRYT</name>
<keyword evidence="6" id="KW-1185">Reference proteome</keyword>
<feature type="compositionally biased region" description="Basic and acidic residues" evidence="3">
    <location>
        <begin position="71"/>
        <end position="87"/>
    </location>
</feature>
<feature type="compositionally biased region" description="Low complexity" evidence="3">
    <location>
        <begin position="623"/>
        <end position="635"/>
    </location>
</feature>
<feature type="compositionally biased region" description="Low complexity" evidence="3">
    <location>
        <begin position="406"/>
        <end position="420"/>
    </location>
</feature>
<gene>
    <name evidence="5" type="ORF">RS030_6857</name>
</gene>
<dbReference type="AlphaFoldDB" id="A0AAV9XUE4"/>
<organism evidence="5 6">
    <name type="scientific">Cryptosporidium xiaoi</name>
    <dbReference type="NCBI Taxonomy" id="659607"/>
    <lineage>
        <taxon>Eukaryota</taxon>
        <taxon>Sar</taxon>
        <taxon>Alveolata</taxon>
        <taxon>Apicomplexa</taxon>
        <taxon>Conoidasida</taxon>
        <taxon>Coccidia</taxon>
        <taxon>Eucoccidiorida</taxon>
        <taxon>Eimeriorina</taxon>
        <taxon>Cryptosporidiidae</taxon>
        <taxon>Cryptosporidium</taxon>
    </lineage>
</organism>
<evidence type="ECO:0000256" key="2">
    <source>
        <dbReference type="PROSITE-ProRule" id="PRU00035"/>
    </source>
</evidence>
<dbReference type="SUPFAM" id="SSF47370">
    <property type="entry name" value="Bromodomain"/>
    <property type="match status" value="1"/>
</dbReference>
<dbReference type="InterPro" id="IPR036427">
    <property type="entry name" value="Bromodomain-like_sf"/>
</dbReference>
<dbReference type="CDD" id="cd04369">
    <property type="entry name" value="Bromodomain"/>
    <property type="match status" value="1"/>
</dbReference>
<reference evidence="5 6" key="1">
    <citation type="submission" date="2023-10" db="EMBL/GenBank/DDBJ databases">
        <title>Comparative genomics analysis reveals potential genetic determinants of host preference in Cryptosporidium xiaoi.</title>
        <authorList>
            <person name="Xiao L."/>
            <person name="Li J."/>
        </authorList>
    </citation>
    <scope>NUCLEOTIDE SEQUENCE [LARGE SCALE GENOMIC DNA]</scope>
    <source>
        <strain evidence="5 6">52996</strain>
    </source>
</reference>
<dbReference type="PROSITE" id="PS50014">
    <property type="entry name" value="BROMODOMAIN_2"/>
    <property type="match status" value="1"/>
</dbReference>
<keyword evidence="1 2" id="KW-0103">Bromodomain</keyword>
<feature type="compositionally biased region" description="Basic and acidic residues" evidence="3">
    <location>
        <begin position="1"/>
        <end position="22"/>
    </location>
</feature>
<evidence type="ECO:0000256" key="1">
    <source>
        <dbReference type="ARBA" id="ARBA00023117"/>
    </source>
</evidence>
<feature type="region of interest" description="Disordered" evidence="3">
    <location>
        <begin position="339"/>
        <end position="431"/>
    </location>
</feature>
<dbReference type="PRINTS" id="PR00503">
    <property type="entry name" value="BROMODOMAIN"/>
</dbReference>
<dbReference type="Pfam" id="PF00439">
    <property type="entry name" value="Bromodomain"/>
    <property type="match status" value="1"/>
</dbReference>
<feature type="region of interest" description="Disordered" evidence="3">
    <location>
        <begin position="621"/>
        <end position="691"/>
    </location>
</feature>
<evidence type="ECO:0000259" key="4">
    <source>
        <dbReference type="PROSITE" id="PS50014"/>
    </source>
</evidence>
<feature type="region of interest" description="Disordered" evidence="3">
    <location>
        <begin position="739"/>
        <end position="781"/>
    </location>
</feature>
<sequence>MEWSGKMEEKEEDIGPKDENSKVYENGIELKELDDDELEVEIEEEVDENELGVDIENEEVDIEMDDEDDDKSGYEREDLEPQDRTDGEESLSQISRNQSETLREASSSKAINTTTIAATLSGSEGTAGKAGMVATNVSGNTTGVSTPNVEIKIPRGRGRPPRNANRADIGPSGLVSITSIWADDDKPKGKRGRPRLKPIVETEEKTKVEAPSKPYKVKRPKGPNNILLDIIHRLYKRDKQQIFAEPVNAEFVPDYYQVIKNPMDFSTMRKKVLNNEYLDFDSFNNDVRLIISNCYTYNRVGTMVYRMGLILEETWDKSIEGSKSRYEQSIINIKEHEEKKSAGEVISDSESESQPIWDQTPTSPPAGDSSNQRSMITRRMEARLSGLSNNTQFTGGTGRYGDNRTDSSVVSDSISRRTSSNYSHLGSSSMNSRLNGGIGMNNVGKSYSQSQQPKGPTLANICRGDGSSLKEALEKLKVDRFEPFNTLLRQMSTQACIKTPTIDDWYVFDKQLSNIQYRNSVKRFIGEESIKSLKKIMDIGTALLEIDPHPEVAKTPLSDLRLFGIDTEDFASFNQNLTVDNTFLLGVGENHIKLALSLQDEHPEIDLSPLRELYIKYTKNPPQSSLHTTQLSSLHTPPPSIHTPTSSLSSSSLQRQSQSKQLLMQHQQSSISSSLLQQPQQQSLNSSSTSQIMIGQKSQMNQNSVHAAAINKGLAGTYGNGVGMGSKQKSLNSSIYNAINDHSNQNHSHHSHGHVSSFSSQSDIQQITSSNHSPSNSTSNVIPDAMFESRNQGLIKSIVSPQNNQTRMKIQMNNGVSSGMINTINNIATNSSNNGYYDSIGVPHKIQKTESSQNIGLRPMSNTNGGISTTTVNTHNNIQGGNVISGTSNTSAMASYINNNVSSSNMNNINNSSIHNFGGISNIQHGNSVNSNNSGVNYNSCTSSSTSSLIGITNNGKYYGGNDFRNMPEKTSYSQSSIGVSYQQKVQNLNVPQQRYQQIIHQNKQYHSNVFMNSNSEGNIIDSNNGIGNNKNINGCDSNITSTVVASNNCSGSNGLNNTNINDNQAGKIDCHNTHINGQNNINGAGSSSKSSSVGYGSYQNNFLCGSESVNIHGIGSDTSEASAIGNINNFGMYQQRTQNSPRNQNIQYQQQNHHINVNISDGNNDNCNISGGSKQHNLSNNINLFQQYSQYNTHNHTQNHRLQQMGGYQYNSQTQVNQQNPQYIQRFNNNIQTGSVIQSNKVIHSNAPLHNNEGGISHTTGIVTSFISDNNN</sequence>
<dbReference type="PANTHER" id="PTHR22881:SF27">
    <property type="entry name" value="BROMODOMAIN CONTAINING 7_9"/>
    <property type="match status" value="1"/>
</dbReference>
<feature type="region of interest" description="Disordered" evidence="3">
    <location>
        <begin position="138"/>
        <end position="171"/>
    </location>
</feature>
<feature type="compositionally biased region" description="Polar residues" evidence="3">
    <location>
        <begin position="138"/>
        <end position="148"/>
    </location>
</feature>
<dbReference type="InterPro" id="IPR001487">
    <property type="entry name" value="Bromodomain"/>
</dbReference>
<dbReference type="InterPro" id="IPR051831">
    <property type="entry name" value="Bromodomain_contain_prot"/>
</dbReference>
<evidence type="ECO:0000256" key="3">
    <source>
        <dbReference type="SAM" id="MobiDB-lite"/>
    </source>
</evidence>
<feature type="compositionally biased region" description="Acidic residues" evidence="3">
    <location>
        <begin position="32"/>
        <end position="70"/>
    </location>
</feature>
<feature type="region of interest" description="Disordered" evidence="3">
    <location>
        <begin position="1"/>
        <end position="113"/>
    </location>
</feature>
<dbReference type="EMBL" id="JAWDEY010000034">
    <property type="protein sequence ID" value="KAK6588375.1"/>
    <property type="molecule type" value="Genomic_DNA"/>
</dbReference>
<evidence type="ECO:0000313" key="6">
    <source>
        <dbReference type="Proteomes" id="UP001311799"/>
    </source>
</evidence>
<feature type="compositionally biased region" description="Low complexity" evidence="3">
    <location>
        <begin position="754"/>
        <end position="780"/>
    </location>
</feature>
<feature type="compositionally biased region" description="Polar residues" evidence="3">
    <location>
        <begin position="90"/>
        <end position="113"/>
    </location>
</feature>
<feature type="compositionally biased region" description="Polar residues" evidence="3">
    <location>
        <begin position="421"/>
        <end position="431"/>
    </location>
</feature>
<comment type="caution">
    <text evidence="5">The sequence shown here is derived from an EMBL/GenBank/DDBJ whole genome shotgun (WGS) entry which is preliminary data.</text>
</comment>
<feature type="compositionally biased region" description="Polar residues" evidence="3">
    <location>
        <begin position="352"/>
        <end position="361"/>
    </location>
</feature>
<dbReference type="PANTHER" id="PTHR22881">
    <property type="entry name" value="BROMODOMAIN CONTAINING PROTEIN"/>
    <property type="match status" value="1"/>
</dbReference>
<evidence type="ECO:0000313" key="5">
    <source>
        <dbReference type="EMBL" id="KAK6588375.1"/>
    </source>
</evidence>
<dbReference type="Gene3D" id="1.20.920.10">
    <property type="entry name" value="Bromodomain-like"/>
    <property type="match status" value="1"/>
</dbReference>